<protein>
    <submittedName>
        <fullName evidence="2">Uncharacterized protein</fullName>
    </submittedName>
</protein>
<evidence type="ECO:0000313" key="3">
    <source>
        <dbReference type="Proteomes" id="UP000828390"/>
    </source>
</evidence>
<reference evidence="2" key="1">
    <citation type="journal article" date="2019" name="bioRxiv">
        <title>The Genome of the Zebra Mussel, Dreissena polymorpha: A Resource for Invasive Species Research.</title>
        <authorList>
            <person name="McCartney M.A."/>
            <person name="Auch B."/>
            <person name="Kono T."/>
            <person name="Mallez S."/>
            <person name="Zhang Y."/>
            <person name="Obille A."/>
            <person name="Becker A."/>
            <person name="Abrahante J.E."/>
            <person name="Garbe J."/>
            <person name="Badalamenti J.P."/>
            <person name="Herman A."/>
            <person name="Mangelson H."/>
            <person name="Liachko I."/>
            <person name="Sullivan S."/>
            <person name="Sone E.D."/>
            <person name="Koren S."/>
            <person name="Silverstein K.A.T."/>
            <person name="Beckman K.B."/>
            <person name="Gohl D.M."/>
        </authorList>
    </citation>
    <scope>NUCLEOTIDE SEQUENCE</scope>
    <source>
        <strain evidence="2">Duluth1</strain>
        <tissue evidence="2">Whole animal</tissue>
    </source>
</reference>
<gene>
    <name evidence="2" type="ORF">DPMN_179065</name>
</gene>
<dbReference type="AlphaFoldDB" id="A0A9D4EGG0"/>
<name>A0A9D4EGG0_DREPO</name>
<keyword evidence="3" id="KW-1185">Reference proteome</keyword>
<evidence type="ECO:0000313" key="2">
    <source>
        <dbReference type="EMBL" id="KAH3777617.1"/>
    </source>
</evidence>
<keyword evidence="1" id="KW-0732">Signal</keyword>
<reference evidence="2" key="2">
    <citation type="submission" date="2020-11" db="EMBL/GenBank/DDBJ databases">
        <authorList>
            <person name="McCartney M.A."/>
            <person name="Auch B."/>
            <person name="Kono T."/>
            <person name="Mallez S."/>
            <person name="Becker A."/>
            <person name="Gohl D.M."/>
            <person name="Silverstein K.A.T."/>
            <person name="Koren S."/>
            <person name="Bechman K.B."/>
            <person name="Herman A."/>
            <person name="Abrahante J.E."/>
            <person name="Garbe J."/>
        </authorList>
    </citation>
    <scope>NUCLEOTIDE SEQUENCE</scope>
    <source>
        <strain evidence="2">Duluth1</strain>
        <tissue evidence="2">Whole animal</tissue>
    </source>
</reference>
<proteinExistence type="predicted"/>
<dbReference type="Proteomes" id="UP000828390">
    <property type="component" value="Unassembled WGS sequence"/>
</dbReference>
<dbReference type="EMBL" id="JAIWYP010000009">
    <property type="protein sequence ID" value="KAH3777617.1"/>
    <property type="molecule type" value="Genomic_DNA"/>
</dbReference>
<feature type="signal peptide" evidence="1">
    <location>
        <begin position="1"/>
        <end position="21"/>
    </location>
</feature>
<sequence length="55" mass="6704">MKHCACAMLLTWWYFLLQSEGEWDRRVLFEAFIVQCTCSFEWSYSYSLAFCEVHH</sequence>
<accession>A0A9D4EGG0</accession>
<comment type="caution">
    <text evidence="2">The sequence shown here is derived from an EMBL/GenBank/DDBJ whole genome shotgun (WGS) entry which is preliminary data.</text>
</comment>
<organism evidence="2 3">
    <name type="scientific">Dreissena polymorpha</name>
    <name type="common">Zebra mussel</name>
    <name type="synonym">Mytilus polymorpha</name>
    <dbReference type="NCBI Taxonomy" id="45954"/>
    <lineage>
        <taxon>Eukaryota</taxon>
        <taxon>Metazoa</taxon>
        <taxon>Spiralia</taxon>
        <taxon>Lophotrochozoa</taxon>
        <taxon>Mollusca</taxon>
        <taxon>Bivalvia</taxon>
        <taxon>Autobranchia</taxon>
        <taxon>Heteroconchia</taxon>
        <taxon>Euheterodonta</taxon>
        <taxon>Imparidentia</taxon>
        <taxon>Neoheterodontei</taxon>
        <taxon>Myida</taxon>
        <taxon>Dreissenoidea</taxon>
        <taxon>Dreissenidae</taxon>
        <taxon>Dreissena</taxon>
    </lineage>
</organism>
<feature type="chain" id="PRO_5039577104" evidence="1">
    <location>
        <begin position="22"/>
        <end position="55"/>
    </location>
</feature>
<evidence type="ECO:0000256" key="1">
    <source>
        <dbReference type="SAM" id="SignalP"/>
    </source>
</evidence>